<dbReference type="InterPro" id="IPR029052">
    <property type="entry name" value="Metallo-depent_PP-like"/>
</dbReference>
<dbReference type="SUPFAM" id="SSF56300">
    <property type="entry name" value="Metallo-dependent phosphatases"/>
    <property type="match status" value="1"/>
</dbReference>
<reference evidence="6" key="1">
    <citation type="submission" date="2023-05" db="EMBL/GenBank/DDBJ databases">
        <title>Genomic Catalog of Human Bladder Bacteria.</title>
        <authorList>
            <person name="Du J."/>
        </authorList>
    </citation>
    <scope>NUCLEOTIDE SEQUENCE</scope>
    <source>
        <strain evidence="6">UMB1304A</strain>
    </source>
</reference>
<dbReference type="InterPro" id="IPR008334">
    <property type="entry name" value="5'-Nucleotdase_C"/>
</dbReference>
<evidence type="ECO:0000256" key="2">
    <source>
        <dbReference type="SAM" id="MobiDB-lite"/>
    </source>
</evidence>
<organism evidence="6 7">
    <name type="scientific">Trueperella bernardiae</name>
    <dbReference type="NCBI Taxonomy" id="59561"/>
    <lineage>
        <taxon>Bacteria</taxon>
        <taxon>Bacillati</taxon>
        <taxon>Actinomycetota</taxon>
        <taxon>Actinomycetes</taxon>
        <taxon>Actinomycetales</taxon>
        <taxon>Actinomycetaceae</taxon>
        <taxon>Trueperella</taxon>
    </lineage>
</organism>
<dbReference type="InterPro" id="IPR004843">
    <property type="entry name" value="Calcineurin-like_PHP"/>
</dbReference>
<dbReference type="Proteomes" id="UP001225576">
    <property type="component" value="Unassembled WGS sequence"/>
</dbReference>
<dbReference type="Gene3D" id="3.90.780.10">
    <property type="entry name" value="5'-Nucleotidase, C-terminal domain"/>
    <property type="match status" value="1"/>
</dbReference>
<dbReference type="Gene3D" id="3.60.21.10">
    <property type="match status" value="1"/>
</dbReference>
<evidence type="ECO:0000259" key="4">
    <source>
        <dbReference type="Pfam" id="PF00149"/>
    </source>
</evidence>
<feature type="domain" description="Calcineurin-like phosphoesterase" evidence="4">
    <location>
        <begin position="114"/>
        <end position="307"/>
    </location>
</feature>
<dbReference type="PANTHER" id="PTHR11575:SF24">
    <property type="entry name" value="5'-NUCLEOTIDASE"/>
    <property type="match status" value="1"/>
</dbReference>
<gene>
    <name evidence="6" type="ORF">QP858_08190</name>
</gene>
<feature type="signal peptide" evidence="3">
    <location>
        <begin position="1"/>
        <end position="31"/>
    </location>
</feature>
<dbReference type="InterPro" id="IPR006179">
    <property type="entry name" value="5_nucleotidase/apyrase"/>
</dbReference>
<dbReference type="EMBL" id="JASPDQ010000021">
    <property type="protein sequence ID" value="MDK8602434.1"/>
    <property type="molecule type" value="Genomic_DNA"/>
</dbReference>
<dbReference type="GO" id="GO:0008768">
    <property type="term" value="F:UDP-sugar diphosphatase activity"/>
    <property type="evidence" value="ECO:0007669"/>
    <property type="project" value="TreeGrafter"/>
</dbReference>
<comment type="caution">
    <text evidence="6">The sequence shown here is derived from an EMBL/GenBank/DDBJ whole genome shotgun (WGS) entry which is preliminary data.</text>
</comment>
<feature type="region of interest" description="Disordered" evidence="2">
    <location>
        <begin position="388"/>
        <end position="407"/>
    </location>
</feature>
<dbReference type="PANTHER" id="PTHR11575">
    <property type="entry name" value="5'-NUCLEOTIDASE-RELATED"/>
    <property type="match status" value="1"/>
</dbReference>
<dbReference type="RefSeq" id="WP_285321628.1">
    <property type="nucleotide sequence ID" value="NZ_JASPDQ010000021.1"/>
</dbReference>
<dbReference type="AlphaFoldDB" id="A0AAW6ZJ24"/>
<keyword evidence="1 3" id="KW-0732">Signal</keyword>
<sequence>MSKTNRSALRSVSMVTAILLGTAALAVPASAVPEGESSAVAELESEAVGDKAEEAVDDAAVDGAEAADAEEADAAGDSDVANDAAQAADDAAVLSDAAEAAEAAESGDAAVIDFGVISDFHGAIQKAPAMAAMLDERRAKAASFDFLAVGDSVGGSTFESAIAKDVPTIDVLNAMGLTVSAVGNHEFDQGYADLRDRILDLSSYTNLGANVAGAKEIADPGYVVKTYGDVKVAFIGTVTDETPQLTSASAVEGLTFNDPVAVTDQLAKKIKESGEADAVVALMHDGLAKVETLGADIDLAFGGHTHIAGASTTASGAAVCQPGASGSTVVFAQLAVAADGKVTSSCENETVATGADAPVNDEIQALVNQKLEESAKLGAEELFPIAGPANRGTGARNGDEGANRGTESSAGNLIAQAFYEYGQTLAKPADFGVMNSGGIRADFDANKDGVVTFQESFNVQPFGNSYGTRVIQAKDVYELLEQQWKPGESRPILRLGLSNNIKYVYETFIARGIQTRANCDLAA</sequence>
<proteinExistence type="predicted"/>
<evidence type="ECO:0000259" key="5">
    <source>
        <dbReference type="Pfam" id="PF02872"/>
    </source>
</evidence>
<dbReference type="Pfam" id="PF00149">
    <property type="entry name" value="Metallophos"/>
    <property type="match status" value="1"/>
</dbReference>
<dbReference type="InterPro" id="IPR036907">
    <property type="entry name" value="5'-Nucleotdase_C_sf"/>
</dbReference>
<accession>A0AAW6ZJ24</accession>
<evidence type="ECO:0000313" key="7">
    <source>
        <dbReference type="Proteomes" id="UP001225576"/>
    </source>
</evidence>
<dbReference type="GO" id="GO:0030288">
    <property type="term" value="C:outer membrane-bounded periplasmic space"/>
    <property type="evidence" value="ECO:0007669"/>
    <property type="project" value="TreeGrafter"/>
</dbReference>
<evidence type="ECO:0000256" key="1">
    <source>
        <dbReference type="ARBA" id="ARBA00022729"/>
    </source>
</evidence>
<name>A0AAW6ZJ24_9ACTO</name>
<dbReference type="GO" id="GO:0009166">
    <property type="term" value="P:nucleotide catabolic process"/>
    <property type="evidence" value="ECO:0007669"/>
    <property type="project" value="InterPro"/>
</dbReference>
<evidence type="ECO:0000313" key="6">
    <source>
        <dbReference type="EMBL" id="MDK8602434.1"/>
    </source>
</evidence>
<feature type="chain" id="PRO_5043633529" evidence="3">
    <location>
        <begin position="32"/>
        <end position="523"/>
    </location>
</feature>
<dbReference type="Pfam" id="PF02872">
    <property type="entry name" value="5_nucleotid_C"/>
    <property type="match status" value="1"/>
</dbReference>
<protein>
    <submittedName>
        <fullName evidence="6">5'-nucleotidase C-terminal domain-containing protein</fullName>
    </submittedName>
</protein>
<evidence type="ECO:0000256" key="3">
    <source>
        <dbReference type="SAM" id="SignalP"/>
    </source>
</evidence>
<feature type="domain" description="5'-Nucleotidase C-terminal" evidence="5">
    <location>
        <begin position="396"/>
        <end position="506"/>
    </location>
</feature>
<dbReference type="SUPFAM" id="SSF55816">
    <property type="entry name" value="5'-nucleotidase (syn. UDP-sugar hydrolase), C-terminal domain"/>
    <property type="match status" value="1"/>
</dbReference>
<dbReference type="GO" id="GO:0008253">
    <property type="term" value="F:5'-nucleotidase activity"/>
    <property type="evidence" value="ECO:0007669"/>
    <property type="project" value="TreeGrafter"/>
</dbReference>